<evidence type="ECO:0000313" key="10">
    <source>
        <dbReference type="Proteomes" id="UP000372890"/>
    </source>
</evidence>
<gene>
    <name evidence="9" type="primary">yjiR_2</name>
    <name evidence="9" type="ORF">NCTC9001_05105</name>
</gene>
<sequence length="332" mass="36878">MTRYQHLATLLAERIEQGLYRHGEKLPSVRSLSQEHGVSISTVQQAYQTLETMKLITPQPRSGYFVAQRKAQPPVPPMTRPVQRPVEITQWDQVLDMLEAHSDSSIVPLSKSTPDVETPSLKPLWRELSRVVQHNLQTVLGYDLLAGQRVLREQIARLMLDSGSVVTADDIIITSGCHNSMSLALMAVCKPGDIVAVESPCYYGSMQMLRGMGVKVIEIPTDPETGISVEALELALEQWPIKGIILVPNCNNPLGFIMPDARKRAVLSLAQRHDIVIFEDDVYGELATEYPRPRTIHSWDIDGECCCAARSVKALHLACAWVGSHRGVITIN</sequence>
<dbReference type="PROSITE" id="PS50949">
    <property type="entry name" value="HTH_GNTR"/>
    <property type="match status" value="1"/>
</dbReference>
<evidence type="ECO:0000256" key="5">
    <source>
        <dbReference type="ARBA" id="ARBA00023015"/>
    </source>
</evidence>
<dbReference type="InterPro" id="IPR051446">
    <property type="entry name" value="HTH_trans_reg/aminotransferase"/>
</dbReference>
<evidence type="ECO:0000256" key="7">
    <source>
        <dbReference type="ARBA" id="ARBA00023163"/>
    </source>
</evidence>
<protein>
    <submittedName>
        <fullName evidence="9">Fused DNA-binding transcriptional regulator aminotransferase</fullName>
    </submittedName>
</protein>
<dbReference type="CDD" id="cd00609">
    <property type="entry name" value="AAT_like"/>
    <property type="match status" value="1"/>
</dbReference>
<accession>A0A484YGD1</accession>
<evidence type="ECO:0000256" key="1">
    <source>
        <dbReference type="ARBA" id="ARBA00005384"/>
    </source>
</evidence>
<dbReference type="GO" id="GO:0008483">
    <property type="term" value="F:transaminase activity"/>
    <property type="evidence" value="ECO:0007669"/>
    <property type="project" value="UniProtKB-KW"/>
</dbReference>
<dbReference type="InterPro" id="IPR036388">
    <property type="entry name" value="WH-like_DNA-bd_sf"/>
</dbReference>
<evidence type="ECO:0000313" key="9">
    <source>
        <dbReference type="EMBL" id="VFS35268.1"/>
    </source>
</evidence>
<name>A0A484YGD1_ECOLX</name>
<dbReference type="SMART" id="SM00345">
    <property type="entry name" value="HTH_GNTR"/>
    <property type="match status" value="1"/>
</dbReference>
<dbReference type="InterPro" id="IPR000524">
    <property type="entry name" value="Tscrpt_reg_HTH_GntR"/>
</dbReference>
<dbReference type="Pfam" id="PF00392">
    <property type="entry name" value="GntR"/>
    <property type="match status" value="1"/>
</dbReference>
<dbReference type="InterPro" id="IPR036390">
    <property type="entry name" value="WH_DNA-bd_sf"/>
</dbReference>
<keyword evidence="2 9" id="KW-0032">Aminotransferase</keyword>
<dbReference type="InterPro" id="IPR015421">
    <property type="entry name" value="PyrdxlP-dep_Trfase_major"/>
</dbReference>
<dbReference type="PANTHER" id="PTHR46577:SF2">
    <property type="entry name" value="TRANSCRIPTIONAL REGULATORY PROTEIN"/>
    <property type="match status" value="1"/>
</dbReference>
<dbReference type="SUPFAM" id="SSF53383">
    <property type="entry name" value="PLP-dependent transferases"/>
    <property type="match status" value="1"/>
</dbReference>
<dbReference type="AlphaFoldDB" id="A0A484YGD1"/>
<evidence type="ECO:0000256" key="3">
    <source>
        <dbReference type="ARBA" id="ARBA00022679"/>
    </source>
</evidence>
<dbReference type="PANTHER" id="PTHR46577">
    <property type="entry name" value="HTH-TYPE TRANSCRIPTIONAL REGULATORY PROTEIN GABR"/>
    <property type="match status" value="1"/>
</dbReference>
<dbReference type="InterPro" id="IPR004839">
    <property type="entry name" value="Aminotransferase_I/II_large"/>
</dbReference>
<evidence type="ECO:0000259" key="8">
    <source>
        <dbReference type="PROSITE" id="PS50949"/>
    </source>
</evidence>
<evidence type="ECO:0000256" key="4">
    <source>
        <dbReference type="ARBA" id="ARBA00022898"/>
    </source>
</evidence>
<dbReference type="InterPro" id="IPR015424">
    <property type="entry name" value="PyrdxlP-dep_Trfase"/>
</dbReference>
<dbReference type="Gene3D" id="3.40.640.10">
    <property type="entry name" value="Type I PLP-dependent aspartate aminotransferase-like (Major domain)"/>
    <property type="match status" value="1"/>
</dbReference>
<keyword evidence="7" id="KW-0804">Transcription</keyword>
<dbReference type="GO" id="GO:0030170">
    <property type="term" value="F:pyridoxal phosphate binding"/>
    <property type="evidence" value="ECO:0007669"/>
    <property type="project" value="InterPro"/>
</dbReference>
<evidence type="ECO:0000256" key="6">
    <source>
        <dbReference type="ARBA" id="ARBA00023125"/>
    </source>
</evidence>
<dbReference type="Gene3D" id="1.10.10.10">
    <property type="entry name" value="Winged helix-like DNA-binding domain superfamily/Winged helix DNA-binding domain"/>
    <property type="match status" value="1"/>
</dbReference>
<dbReference type="CDD" id="cd07377">
    <property type="entry name" value="WHTH_GntR"/>
    <property type="match status" value="1"/>
</dbReference>
<reference evidence="9 10" key="1">
    <citation type="submission" date="2019-03" db="EMBL/GenBank/DDBJ databases">
        <authorList>
            <consortium name="Pathogen Informatics"/>
        </authorList>
    </citation>
    <scope>NUCLEOTIDE SEQUENCE [LARGE SCALE GENOMIC DNA]</scope>
    <source>
        <strain evidence="9 10">NCTC9001</strain>
    </source>
</reference>
<proteinExistence type="inferred from homology"/>
<keyword evidence="4" id="KW-0663">Pyridoxal phosphate</keyword>
<dbReference type="Gene3D" id="3.90.1150.10">
    <property type="entry name" value="Aspartate Aminotransferase, domain 1"/>
    <property type="match status" value="1"/>
</dbReference>
<feature type="domain" description="HTH gntR-type" evidence="8">
    <location>
        <begin position="1"/>
        <end position="69"/>
    </location>
</feature>
<dbReference type="FunFam" id="1.10.10.10:FF:000401">
    <property type="entry name" value="GntR family transcriptional regulator"/>
    <property type="match status" value="1"/>
</dbReference>
<dbReference type="EMBL" id="CAADIS010000005">
    <property type="protein sequence ID" value="VFS35268.1"/>
    <property type="molecule type" value="Genomic_DNA"/>
</dbReference>
<dbReference type="GO" id="GO:0003677">
    <property type="term" value="F:DNA binding"/>
    <property type="evidence" value="ECO:0007669"/>
    <property type="project" value="UniProtKB-KW"/>
</dbReference>
<keyword evidence="5" id="KW-0805">Transcription regulation</keyword>
<dbReference type="InterPro" id="IPR015422">
    <property type="entry name" value="PyrdxlP-dep_Trfase_small"/>
</dbReference>
<dbReference type="Pfam" id="PF00155">
    <property type="entry name" value="Aminotran_1_2"/>
    <property type="match status" value="1"/>
</dbReference>
<dbReference type="GO" id="GO:0003700">
    <property type="term" value="F:DNA-binding transcription factor activity"/>
    <property type="evidence" value="ECO:0007669"/>
    <property type="project" value="InterPro"/>
</dbReference>
<evidence type="ECO:0000256" key="2">
    <source>
        <dbReference type="ARBA" id="ARBA00022576"/>
    </source>
</evidence>
<organism evidence="9 10">
    <name type="scientific">Escherichia coli</name>
    <dbReference type="NCBI Taxonomy" id="562"/>
    <lineage>
        <taxon>Bacteria</taxon>
        <taxon>Pseudomonadati</taxon>
        <taxon>Pseudomonadota</taxon>
        <taxon>Gammaproteobacteria</taxon>
        <taxon>Enterobacterales</taxon>
        <taxon>Enterobacteriaceae</taxon>
        <taxon>Escherichia</taxon>
    </lineage>
</organism>
<comment type="similarity">
    <text evidence="1">In the C-terminal section; belongs to the class-I pyridoxal-phosphate-dependent aminotransferase family.</text>
</comment>
<keyword evidence="6 9" id="KW-0238">DNA-binding</keyword>
<dbReference type="Proteomes" id="UP000372890">
    <property type="component" value="Unassembled WGS sequence"/>
</dbReference>
<keyword evidence="3 9" id="KW-0808">Transferase</keyword>
<dbReference type="SUPFAM" id="SSF46785">
    <property type="entry name" value="Winged helix' DNA-binding domain"/>
    <property type="match status" value="1"/>
</dbReference>